<dbReference type="PANTHER" id="PTHR42703:SF1">
    <property type="entry name" value="NA(+)_H(+) ANTIPORTER SUBUNIT D1"/>
    <property type="match status" value="1"/>
</dbReference>
<keyword evidence="11" id="KW-1185">Reference proteome</keyword>
<sequence length="578" mass="59063">MNVQALLPLPVVIPIVGAIGALLVGRLHRLLPLLVGIGAMAVSLGVLLLIATQVLAGHGQVITTYLSDEQPFRGRALGIAFSADPFGIVVALLAAALGAVLLTSALSELGHLGRRELGLLACLSLLMLAGVIGSALTDDLVNLFVWFEVAGLASFGLTGFFLEQPTALEAAFKATVLTSIGGFVIFAGSAMLYALTGALNFGQLQHALPGAASRGTSVAVALVVCGYAIKAGLVPFHAWLPDAHAAGPGAVSAMFSAVLVDLGVVGLVRMLICTRTVLPRLDDLLLGLGITSAVVGALLALAQDDLKRLLAWDTVSQAGIIVVGFASNDAEGISGAVYHLANHGLFKALLFLSAGAVLHATGLGKLSELGGLWRRRRVLTAGFTVGALAISGVPPLNGYASLGLIHQGVADDPVVHVLALTAQVLTVAALARATYLGFYRPRAQEYEHLETQHIGMRIGLGSLAIGCAAFGVLPTLIVPRIAAPAASFVLHTSAHAAGATAGVSTVPALSIPAGLSGGTDLVTSLGEIIAGILLAAAYIRWGEPRPVGWLRRLHTGSVNDYATFAVAGILLVSVTLLA</sequence>
<feature type="domain" description="NADH:quinone oxidoreductase/Mrp antiporter transmembrane" evidence="9">
    <location>
        <begin position="138"/>
        <end position="426"/>
    </location>
</feature>
<comment type="caution">
    <text evidence="10">The sequence shown here is derived from an EMBL/GenBank/DDBJ whole genome shotgun (WGS) entry which is preliminary data.</text>
</comment>
<accession>A0A839N8F9</accession>
<reference evidence="10 11" key="1">
    <citation type="submission" date="2020-08" db="EMBL/GenBank/DDBJ databases">
        <title>Sequencing the genomes of 1000 actinobacteria strains.</title>
        <authorList>
            <person name="Klenk H.-P."/>
        </authorList>
    </citation>
    <scope>NUCLEOTIDE SEQUENCE [LARGE SCALE GENOMIC DNA]</scope>
    <source>
        <strain evidence="10 11">DSM 105369</strain>
    </source>
</reference>
<comment type="similarity">
    <text evidence="2">Belongs to the CPA3 antiporters (TC 2.A.63) subunit D family.</text>
</comment>
<proteinExistence type="inferred from homology"/>
<feature type="transmembrane region" description="Helical" evidence="8">
    <location>
        <begin position="31"/>
        <end position="56"/>
    </location>
</feature>
<feature type="transmembrane region" description="Helical" evidence="8">
    <location>
        <begin position="458"/>
        <end position="482"/>
    </location>
</feature>
<evidence type="ECO:0000256" key="6">
    <source>
        <dbReference type="ARBA" id="ARBA00023136"/>
    </source>
</evidence>
<dbReference type="GO" id="GO:0005886">
    <property type="term" value="C:plasma membrane"/>
    <property type="evidence" value="ECO:0007669"/>
    <property type="project" value="UniProtKB-SubCell"/>
</dbReference>
<feature type="transmembrane region" description="Helical" evidence="8">
    <location>
        <begin position="561"/>
        <end position="577"/>
    </location>
</feature>
<keyword evidence="3" id="KW-1003">Cell membrane</keyword>
<feature type="transmembrane region" description="Helical" evidence="8">
    <location>
        <begin position="488"/>
        <end position="509"/>
    </location>
</feature>
<feature type="transmembrane region" description="Helical" evidence="8">
    <location>
        <begin position="346"/>
        <end position="366"/>
    </location>
</feature>
<feature type="transmembrane region" description="Helical" evidence="8">
    <location>
        <begin position="215"/>
        <end position="239"/>
    </location>
</feature>
<protein>
    <submittedName>
        <fullName evidence="10">Multicomponent Na+:H+ antiporter subunit D</fullName>
    </submittedName>
</protein>
<organism evidence="10 11">
    <name type="scientific">Flexivirga oryzae</name>
    <dbReference type="NCBI Taxonomy" id="1794944"/>
    <lineage>
        <taxon>Bacteria</taxon>
        <taxon>Bacillati</taxon>
        <taxon>Actinomycetota</taxon>
        <taxon>Actinomycetes</taxon>
        <taxon>Micrococcales</taxon>
        <taxon>Dermacoccaceae</taxon>
        <taxon>Flexivirga</taxon>
    </lineage>
</organism>
<evidence type="ECO:0000259" key="9">
    <source>
        <dbReference type="Pfam" id="PF00361"/>
    </source>
</evidence>
<name>A0A839N8F9_9MICO</name>
<feature type="transmembrane region" description="Helical" evidence="8">
    <location>
        <begin position="251"/>
        <end position="272"/>
    </location>
</feature>
<dbReference type="EMBL" id="JACHVQ010000001">
    <property type="protein sequence ID" value="MBB2891495.1"/>
    <property type="molecule type" value="Genomic_DNA"/>
</dbReference>
<evidence type="ECO:0000313" key="10">
    <source>
        <dbReference type="EMBL" id="MBB2891495.1"/>
    </source>
</evidence>
<dbReference type="RefSeq" id="WP_183319756.1">
    <property type="nucleotide sequence ID" value="NZ_JACHVQ010000001.1"/>
</dbReference>
<keyword evidence="4 7" id="KW-0812">Transmembrane</keyword>
<evidence type="ECO:0000256" key="2">
    <source>
        <dbReference type="ARBA" id="ARBA00005346"/>
    </source>
</evidence>
<keyword evidence="6 8" id="KW-0472">Membrane</keyword>
<gene>
    <name evidence="10" type="ORF">FHU39_001479</name>
</gene>
<feature type="transmembrane region" description="Helical" evidence="8">
    <location>
        <begin position="6"/>
        <end position="24"/>
    </location>
</feature>
<feature type="transmembrane region" description="Helical" evidence="8">
    <location>
        <begin position="143"/>
        <end position="162"/>
    </location>
</feature>
<evidence type="ECO:0000256" key="7">
    <source>
        <dbReference type="RuleBase" id="RU000320"/>
    </source>
</evidence>
<dbReference type="Pfam" id="PF00361">
    <property type="entry name" value="Proton_antipo_M"/>
    <property type="match status" value="1"/>
</dbReference>
<comment type="subcellular location">
    <subcellularLocation>
        <location evidence="1">Cell membrane</location>
        <topology evidence="1">Multi-pass membrane protein</topology>
    </subcellularLocation>
    <subcellularLocation>
        <location evidence="7">Membrane</location>
        <topology evidence="7">Multi-pass membrane protein</topology>
    </subcellularLocation>
</comment>
<feature type="transmembrane region" description="Helical" evidence="8">
    <location>
        <begin position="76"/>
        <end position="105"/>
    </location>
</feature>
<evidence type="ECO:0000256" key="5">
    <source>
        <dbReference type="ARBA" id="ARBA00022989"/>
    </source>
</evidence>
<dbReference type="InterPro" id="IPR050586">
    <property type="entry name" value="CPA3_Na-H_Antiporter_D"/>
</dbReference>
<keyword evidence="5 8" id="KW-1133">Transmembrane helix</keyword>
<evidence type="ECO:0000256" key="8">
    <source>
        <dbReference type="SAM" id="Phobius"/>
    </source>
</evidence>
<feature type="transmembrane region" description="Helical" evidence="8">
    <location>
        <begin position="416"/>
        <end position="438"/>
    </location>
</feature>
<evidence type="ECO:0000256" key="4">
    <source>
        <dbReference type="ARBA" id="ARBA00022692"/>
    </source>
</evidence>
<feature type="transmembrane region" description="Helical" evidence="8">
    <location>
        <begin position="174"/>
        <end position="195"/>
    </location>
</feature>
<evidence type="ECO:0000313" key="11">
    <source>
        <dbReference type="Proteomes" id="UP000559182"/>
    </source>
</evidence>
<dbReference type="Proteomes" id="UP000559182">
    <property type="component" value="Unassembled WGS sequence"/>
</dbReference>
<dbReference type="PANTHER" id="PTHR42703">
    <property type="entry name" value="NADH DEHYDROGENASE"/>
    <property type="match status" value="1"/>
</dbReference>
<evidence type="ECO:0000256" key="3">
    <source>
        <dbReference type="ARBA" id="ARBA00022475"/>
    </source>
</evidence>
<feature type="transmembrane region" description="Helical" evidence="8">
    <location>
        <begin position="378"/>
        <end position="396"/>
    </location>
</feature>
<feature type="transmembrane region" description="Helical" evidence="8">
    <location>
        <begin position="117"/>
        <end position="137"/>
    </location>
</feature>
<feature type="transmembrane region" description="Helical" evidence="8">
    <location>
        <begin position="521"/>
        <end position="541"/>
    </location>
</feature>
<evidence type="ECO:0000256" key="1">
    <source>
        <dbReference type="ARBA" id="ARBA00004651"/>
    </source>
</evidence>
<feature type="transmembrane region" description="Helical" evidence="8">
    <location>
        <begin position="284"/>
        <end position="302"/>
    </location>
</feature>
<dbReference type="AlphaFoldDB" id="A0A839N8F9"/>
<dbReference type="InterPro" id="IPR001750">
    <property type="entry name" value="ND/Mrp_TM"/>
</dbReference>